<feature type="region of interest" description="Disordered" evidence="1">
    <location>
        <begin position="170"/>
        <end position="201"/>
    </location>
</feature>
<accession>A0ABR4DAX1</accession>
<feature type="region of interest" description="Disordered" evidence="1">
    <location>
        <begin position="229"/>
        <end position="275"/>
    </location>
</feature>
<evidence type="ECO:0000256" key="1">
    <source>
        <dbReference type="SAM" id="MobiDB-lite"/>
    </source>
</evidence>
<protein>
    <submittedName>
        <fullName evidence="3">Uncharacterized protein</fullName>
    </submittedName>
</protein>
<feature type="transmembrane region" description="Helical" evidence="2">
    <location>
        <begin position="33"/>
        <end position="63"/>
    </location>
</feature>
<dbReference type="Proteomes" id="UP001600064">
    <property type="component" value="Unassembled WGS sequence"/>
</dbReference>
<organism evidence="3 4">
    <name type="scientific">Remersonia thermophila</name>
    <dbReference type="NCBI Taxonomy" id="72144"/>
    <lineage>
        <taxon>Eukaryota</taxon>
        <taxon>Fungi</taxon>
        <taxon>Dikarya</taxon>
        <taxon>Ascomycota</taxon>
        <taxon>Pezizomycotina</taxon>
        <taxon>Sordariomycetes</taxon>
        <taxon>Sordariomycetidae</taxon>
        <taxon>Sordariales</taxon>
        <taxon>Sordariales incertae sedis</taxon>
        <taxon>Remersonia</taxon>
    </lineage>
</organism>
<proteinExistence type="predicted"/>
<evidence type="ECO:0000256" key="2">
    <source>
        <dbReference type="SAM" id="Phobius"/>
    </source>
</evidence>
<dbReference type="GeneID" id="98125929"/>
<feature type="compositionally biased region" description="Basic and acidic residues" evidence="1">
    <location>
        <begin position="174"/>
        <end position="185"/>
    </location>
</feature>
<evidence type="ECO:0000313" key="4">
    <source>
        <dbReference type="Proteomes" id="UP001600064"/>
    </source>
</evidence>
<sequence length="419" mass="45909">MASPGRQTSVEAPAGRAQTCLEQMSRMILQAIVSLYAFLFCFGLGGAATGFLTTGVCALRFFVRSLLLTPLGFPRTAVDESAGPRAGRRPRQTPIKVLAPWARGPVERVAAGLAGGVEILATQVIGVTFGAVATMYVILYSSGARNTAQRFFQLAVYPFDMVGWLVRSRRRRSGSNEDADHGDNDSDHDDDDDGAIRADPNGSASILRVAGDGFPVPWSDAETVVFRGAHLDDGTPEPGVSSHDASTVTHLREEPRDVSPCSTPSPRGSPLPLPNYMVHGSVTPRRRRSTTTATAPSLDRLINSTPNVQRRRAQAQQHMQQRQQHQQQHEEGFVPREDSFAELYASHAATLMERRTQHLKRERREREGRERLRQAADADGPVGSWCSWVSSEEAQRHVRGWQADLEKAAGIVTARLWAA</sequence>
<keyword evidence="2" id="KW-0812">Transmembrane</keyword>
<comment type="caution">
    <text evidence="3">The sequence shown here is derived from an EMBL/GenBank/DDBJ whole genome shotgun (WGS) entry which is preliminary data.</text>
</comment>
<feature type="transmembrane region" description="Helical" evidence="2">
    <location>
        <begin position="119"/>
        <end position="140"/>
    </location>
</feature>
<feature type="compositionally biased region" description="Basic and acidic residues" evidence="1">
    <location>
        <begin position="362"/>
        <end position="376"/>
    </location>
</feature>
<dbReference type="RefSeq" id="XP_070866210.1">
    <property type="nucleotide sequence ID" value="XM_071011285.1"/>
</dbReference>
<reference evidence="3 4" key="1">
    <citation type="journal article" date="2024" name="Commun. Biol.">
        <title>Comparative genomic analysis of thermophilic fungi reveals convergent evolutionary adaptations and gene losses.</title>
        <authorList>
            <person name="Steindorff A.S."/>
            <person name="Aguilar-Pontes M.V."/>
            <person name="Robinson A.J."/>
            <person name="Andreopoulos B."/>
            <person name="LaButti K."/>
            <person name="Kuo A."/>
            <person name="Mondo S."/>
            <person name="Riley R."/>
            <person name="Otillar R."/>
            <person name="Haridas S."/>
            <person name="Lipzen A."/>
            <person name="Grimwood J."/>
            <person name="Schmutz J."/>
            <person name="Clum A."/>
            <person name="Reid I.D."/>
            <person name="Moisan M.C."/>
            <person name="Butler G."/>
            <person name="Nguyen T.T.M."/>
            <person name="Dewar K."/>
            <person name="Conant G."/>
            <person name="Drula E."/>
            <person name="Henrissat B."/>
            <person name="Hansel C."/>
            <person name="Singer S."/>
            <person name="Hutchinson M.I."/>
            <person name="de Vries R.P."/>
            <person name="Natvig D.O."/>
            <person name="Powell A.J."/>
            <person name="Tsang A."/>
            <person name="Grigoriev I.V."/>
        </authorList>
    </citation>
    <scope>NUCLEOTIDE SEQUENCE [LARGE SCALE GENOMIC DNA]</scope>
    <source>
        <strain evidence="3 4">ATCC 22073</strain>
    </source>
</reference>
<feature type="region of interest" description="Disordered" evidence="1">
    <location>
        <begin position="358"/>
        <end position="379"/>
    </location>
</feature>
<gene>
    <name evidence="3" type="ORF">VTJ83DRAFT_4760</name>
</gene>
<keyword evidence="2" id="KW-0472">Membrane</keyword>
<keyword evidence="4" id="KW-1185">Reference proteome</keyword>
<dbReference type="EMBL" id="JAZGUE010000004">
    <property type="protein sequence ID" value="KAL2267483.1"/>
    <property type="molecule type" value="Genomic_DNA"/>
</dbReference>
<evidence type="ECO:0000313" key="3">
    <source>
        <dbReference type="EMBL" id="KAL2267483.1"/>
    </source>
</evidence>
<keyword evidence="2" id="KW-1133">Transmembrane helix</keyword>
<name>A0ABR4DAX1_9PEZI</name>